<evidence type="ECO:0000313" key="7">
    <source>
        <dbReference type="EMBL" id="RXH56744.1"/>
    </source>
</evidence>
<evidence type="ECO:0000256" key="1">
    <source>
        <dbReference type="ARBA" id="ARBA00004651"/>
    </source>
</evidence>
<dbReference type="PANTHER" id="PTHR39087:SF2">
    <property type="entry name" value="UPF0104 MEMBRANE PROTEIN MJ1595"/>
    <property type="match status" value="1"/>
</dbReference>
<keyword evidence="4 6" id="KW-1133">Transmembrane helix</keyword>
<feature type="transmembrane region" description="Helical" evidence="6">
    <location>
        <begin position="149"/>
        <end position="169"/>
    </location>
</feature>
<reference evidence="7 8" key="1">
    <citation type="submission" date="2018-11" db="EMBL/GenBank/DDBJ databases">
        <authorList>
            <person name="Mardanov A.V."/>
            <person name="Ravin N.V."/>
            <person name="Dedysh S.N."/>
        </authorList>
    </citation>
    <scope>NUCLEOTIDE SEQUENCE [LARGE SCALE GENOMIC DNA]</scope>
    <source>
        <strain evidence="7 8">AF10</strain>
    </source>
</reference>
<dbReference type="Proteomes" id="UP000289437">
    <property type="component" value="Unassembled WGS sequence"/>
</dbReference>
<dbReference type="OrthoDB" id="5242769at2"/>
<evidence type="ECO:0000256" key="6">
    <source>
        <dbReference type="SAM" id="Phobius"/>
    </source>
</evidence>
<feature type="transmembrane region" description="Helical" evidence="6">
    <location>
        <begin position="125"/>
        <end position="143"/>
    </location>
</feature>
<gene>
    <name evidence="7" type="ORF">GRAN_0054</name>
</gene>
<accession>A0A4V1L5S1</accession>
<evidence type="ECO:0000256" key="4">
    <source>
        <dbReference type="ARBA" id="ARBA00022989"/>
    </source>
</evidence>
<name>A0A4V1L5S1_9BACT</name>
<organism evidence="7 8">
    <name type="scientific">Granulicella sibirica</name>
    <dbReference type="NCBI Taxonomy" id="2479048"/>
    <lineage>
        <taxon>Bacteria</taxon>
        <taxon>Pseudomonadati</taxon>
        <taxon>Acidobacteriota</taxon>
        <taxon>Terriglobia</taxon>
        <taxon>Terriglobales</taxon>
        <taxon>Acidobacteriaceae</taxon>
        <taxon>Granulicella</taxon>
    </lineage>
</organism>
<keyword evidence="3 6" id="KW-0812">Transmembrane</keyword>
<proteinExistence type="predicted"/>
<reference evidence="8" key="2">
    <citation type="submission" date="2019-02" db="EMBL/GenBank/DDBJ databases">
        <title>Granulicella sibirica sp. nov., a psychrotolerant acidobacterium isolated from an organic soil layer in forested tundra, West Siberia.</title>
        <authorList>
            <person name="Oshkin I.Y."/>
            <person name="Kulichevskaya I.S."/>
            <person name="Rijpstra W.I.C."/>
            <person name="Sinninghe Damste J.S."/>
            <person name="Rakitin A.L."/>
            <person name="Ravin N.V."/>
            <person name="Dedysh S.N."/>
        </authorList>
    </citation>
    <scope>NUCLEOTIDE SEQUENCE [LARGE SCALE GENOMIC DNA]</scope>
    <source>
        <strain evidence="8">AF10</strain>
    </source>
</reference>
<dbReference type="InterPro" id="IPR022791">
    <property type="entry name" value="L-PG_synthase/AglD"/>
</dbReference>
<evidence type="ECO:0000313" key="8">
    <source>
        <dbReference type="Proteomes" id="UP000289437"/>
    </source>
</evidence>
<comment type="subcellular location">
    <subcellularLocation>
        <location evidence="1">Cell membrane</location>
        <topology evidence="1">Multi-pass membrane protein</topology>
    </subcellularLocation>
</comment>
<evidence type="ECO:0000256" key="5">
    <source>
        <dbReference type="ARBA" id="ARBA00023136"/>
    </source>
</evidence>
<keyword evidence="8" id="KW-1185">Reference proteome</keyword>
<dbReference type="RefSeq" id="WP_128911027.1">
    <property type="nucleotide sequence ID" value="NZ_RDSM01000001.1"/>
</dbReference>
<feature type="transmembrane region" description="Helical" evidence="6">
    <location>
        <begin position="9"/>
        <end position="27"/>
    </location>
</feature>
<feature type="transmembrane region" description="Helical" evidence="6">
    <location>
        <begin position="195"/>
        <end position="222"/>
    </location>
</feature>
<feature type="transmembrane region" description="Helical" evidence="6">
    <location>
        <begin position="286"/>
        <end position="311"/>
    </location>
</feature>
<dbReference type="AlphaFoldDB" id="A0A4V1L5S1"/>
<feature type="transmembrane region" description="Helical" evidence="6">
    <location>
        <begin position="39"/>
        <end position="59"/>
    </location>
</feature>
<dbReference type="Pfam" id="PF03706">
    <property type="entry name" value="LPG_synthase_TM"/>
    <property type="match status" value="1"/>
</dbReference>
<evidence type="ECO:0000256" key="2">
    <source>
        <dbReference type="ARBA" id="ARBA00022475"/>
    </source>
</evidence>
<sequence>MSTVSSSKLLKTVPGFLISAFFLWYTFKGISPAQFRSLRIVSPVWILGLVGFGIVSYTLRCVRWHRMMRSTGASLLTCSRVFMTSLAANNILPLRIGDIMRIFTYAPDLNTTPSVIMSTILLEKLLDIFVLVSLFTLFLGPNASPHSRLLAHGLMAFSVIGLAVLLLGARTLDAPLRRLFTRLPKKPIIEKLEHWVLLALECIRNIGVAGSLLLLVQSIIIWSCEGLQFYSAARILGVQSSPIGPWQAVSTANFAFLIPSSPGGIGPFEWATQTAMVSHGADPSQAALYALALHVWMLITITGVGGAMFLAHRIRNTMRKPLLEEIETLPAEMP</sequence>
<dbReference type="GO" id="GO:0005886">
    <property type="term" value="C:plasma membrane"/>
    <property type="evidence" value="ECO:0007669"/>
    <property type="project" value="UniProtKB-SubCell"/>
</dbReference>
<keyword evidence="2" id="KW-1003">Cell membrane</keyword>
<dbReference type="PANTHER" id="PTHR39087">
    <property type="entry name" value="UPF0104 MEMBRANE PROTEIN MJ1595"/>
    <property type="match status" value="1"/>
</dbReference>
<evidence type="ECO:0000256" key="3">
    <source>
        <dbReference type="ARBA" id="ARBA00022692"/>
    </source>
</evidence>
<comment type="caution">
    <text evidence="7">The sequence shown here is derived from an EMBL/GenBank/DDBJ whole genome shotgun (WGS) entry which is preliminary data.</text>
</comment>
<protein>
    <submittedName>
        <fullName evidence="7">Uncharacterized protein</fullName>
    </submittedName>
</protein>
<dbReference type="EMBL" id="RDSM01000001">
    <property type="protein sequence ID" value="RXH56744.1"/>
    <property type="molecule type" value="Genomic_DNA"/>
</dbReference>
<keyword evidence="5 6" id="KW-0472">Membrane</keyword>